<protein>
    <submittedName>
        <fullName evidence="6">tRNA pseudouridine(38/39) synthase</fullName>
    </submittedName>
</protein>
<keyword evidence="7" id="KW-1185">Reference proteome</keyword>
<dbReference type="InterPro" id="IPR020103">
    <property type="entry name" value="PsdUridine_synth_cat_dom_sf"/>
</dbReference>
<sequence length="532" mass="62250">MSLKETKPNQRKRKKDYQTKKEEIEELNNKEQKQNKKENDKENEKEKENKKEKEKENKKENKKEKEKEKEKTNEKQENKTTKQKKKRKRKNQKQQKKQKQFKWNLYNRRRIVLQVTYDGEGYSGFASQTYPHSETIQEHVFNALKTTKLIKDEESANLQCSGRTDKGVSALGQIISLTVRTNLAEGVGVIQSDCDKKLLRTKDREIDYTYILNQLLPNNVILVAWAPVPVEFNARNDCISRTYKYFFEPDLFNLDKMKMAASKLAGEHDFRNFCKISPEKTSLVRRILSASIDKIYSLNSNDESLIRSKEIWAFTVKGKGFLWHQVRAMMAILFLIGEGKEEPELIDTLLDTKKVPSRPCYMIAPEWPLLFYFCEYEQKINWQYSLKNQMNIYDVFQNRIQNSTWKSILGMTACAAIKEQSFPSKEVQKFCLNTLDGREKYKFGESNHFLVRGNINKKKLGYTPVLELTKCKNSRNLEHFPNKIENLKKTYTLFGTLLHLVSLFGASPEFTGGEKNPIKGLFIINKNSTIPD</sequence>
<evidence type="ECO:0000256" key="2">
    <source>
        <dbReference type="ARBA" id="ARBA00022694"/>
    </source>
</evidence>
<dbReference type="InterPro" id="IPR020095">
    <property type="entry name" value="PsdUridine_synth_TruA_C"/>
</dbReference>
<feature type="compositionally biased region" description="Basic and acidic residues" evidence="4">
    <location>
        <begin position="16"/>
        <end position="80"/>
    </location>
</feature>
<dbReference type="InterPro" id="IPR020097">
    <property type="entry name" value="PsdUridine_synth_TruA_a/b_dom"/>
</dbReference>
<dbReference type="InterPro" id="IPR020094">
    <property type="entry name" value="TruA/RsuA/RluB/E/F_N"/>
</dbReference>
<dbReference type="EMBL" id="JAOAOG010000271">
    <property type="protein sequence ID" value="KAJ6234321.1"/>
    <property type="molecule type" value="Genomic_DNA"/>
</dbReference>
<gene>
    <name evidence="6" type="ORF">M0813_04124</name>
</gene>
<keyword evidence="3" id="KW-0413">Isomerase</keyword>
<accession>A0ABQ8XNY9</accession>
<feature type="domain" description="Pseudouridine synthase I TruA alpha/beta" evidence="5">
    <location>
        <begin position="260"/>
        <end position="377"/>
    </location>
</feature>
<dbReference type="SUPFAM" id="SSF55120">
    <property type="entry name" value="Pseudouridine synthase"/>
    <property type="match status" value="1"/>
</dbReference>
<dbReference type="NCBIfam" id="TIGR00071">
    <property type="entry name" value="hisT_truA"/>
    <property type="match status" value="1"/>
</dbReference>
<evidence type="ECO:0000256" key="3">
    <source>
        <dbReference type="ARBA" id="ARBA00023235"/>
    </source>
</evidence>
<dbReference type="PANTHER" id="PTHR11142">
    <property type="entry name" value="PSEUDOURIDYLATE SYNTHASE"/>
    <property type="match status" value="1"/>
</dbReference>
<evidence type="ECO:0000256" key="1">
    <source>
        <dbReference type="ARBA" id="ARBA00009375"/>
    </source>
</evidence>
<feature type="region of interest" description="Disordered" evidence="4">
    <location>
        <begin position="1"/>
        <end position="101"/>
    </location>
</feature>
<name>A0ABQ8XNY9_9EUKA</name>
<dbReference type="HAMAP" id="MF_00171">
    <property type="entry name" value="TruA"/>
    <property type="match status" value="1"/>
</dbReference>
<evidence type="ECO:0000313" key="7">
    <source>
        <dbReference type="Proteomes" id="UP001150062"/>
    </source>
</evidence>
<reference evidence="6" key="1">
    <citation type="submission" date="2022-08" db="EMBL/GenBank/DDBJ databases">
        <title>Novel sulfate-reducing endosymbionts in the free-living metamonad Anaeramoeba.</title>
        <authorList>
            <person name="Jerlstrom-Hultqvist J."/>
            <person name="Cepicka I."/>
            <person name="Gallot-Lavallee L."/>
            <person name="Salas-Leiva D."/>
            <person name="Curtis B.A."/>
            <person name="Zahonova K."/>
            <person name="Pipaliya S."/>
            <person name="Dacks J."/>
            <person name="Roger A.J."/>
        </authorList>
    </citation>
    <scope>NUCLEOTIDE SEQUENCE</scope>
    <source>
        <strain evidence="6">Schooner1</strain>
    </source>
</reference>
<dbReference type="Gene3D" id="3.30.70.660">
    <property type="entry name" value="Pseudouridine synthase I, catalytic domain, C-terminal subdomain"/>
    <property type="match status" value="1"/>
</dbReference>
<dbReference type="Proteomes" id="UP001150062">
    <property type="component" value="Unassembled WGS sequence"/>
</dbReference>
<evidence type="ECO:0000259" key="5">
    <source>
        <dbReference type="Pfam" id="PF01416"/>
    </source>
</evidence>
<evidence type="ECO:0000256" key="4">
    <source>
        <dbReference type="SAM" id="MobiDB-lite"/>
    </source>
</evidence>
<evidence type="ECO:0000313" key="6">
    <source>
        <dbReference type="EMBL" id="KAJ6234321.1"/>
    </source>
</evidence>
<keyword evidence="2" id="KW-0819">tRNA processing</keyword>
<comment type="similarity">
    <text evidence="1">Belongs to the tRNA pseudouridine synthase TruA family.</text>
</comment>
<dbReference type="InterPro" id="IPR001406">
    <property type="entry name" value="PsdUridine_synth_TruA"/>
</dbReference>
<dbReference type="Pfam" id="PF01416">
    <property type="entry name" value="PseudoU_synth_1"/>
    <property type="match status" value="1"/>
</dbReference>
<feature type="compositionally biased region" description="Basic residues" evidence="4">
    <location>
        <begin position="81"/>
        <end position="100"/>
    </location>
</feature>
<organism evidence="6 7">
    <name type="scientific">Anaeramoeba flamelloides</name>
    <dbReference type="NCBI Taxonomy" id="1746091"/>
    <lineage>
        <taxon>Eukaryota</taxon>
        <taxon>Metamonada</taxon>
        <taxon>Anaeramoebidae</taxon>
        <taxon>Anaeramoeba</taxon>
    </lineage>
</organism>
<comment type="caution">
    <text evidence="6">The sequence shown here is derived from an EMBL/GenBank/DDBJ whole genome shotgun (WGS) entry which is preliminary data.</text>
</comment>
<dbReference type="PANTHER" id="PTHR11142:SF5">
    <property type="entry name" value="TRNA PSEUDOURIDINE(38_39) SYNTHASE"/>
    <property type="match status" value="1"/>
</dbReference>
<dbReference type="Gene3D" id="3.30.70.580">
    <property type="entry name" value="Pseudouridine synthase I, catalytic domain, N-terminal subdomain"/>
    <property type="match status" value="1"/>
</dbReference>
<proteinExistence type="inferred from homology"/>